<dbReference type="InterPro" id="IPR013083">
    <property type="entry name" value="Znf_RING/FYVE/PHD"/>
</dbReference>
<evidence type="ECO:0000256" key="7">
    <source>
        <dbReference type="ARBA" id="ARBA00022771"/>
    </source>
</evidence>
<dbReference type="SUPFAM" id="SSF57850">
    <property type="entry name" value="RING/U-box"/>
    <property type="match status" value="2"/>
</dbReference>
<dbReference type="AlphaFoldDB" id="A0A165I552"/>
<comment type="pathway">
    <text evidence="2">Protein modification; protein ubiquitination.</text>
</comment>
<evidence type="ECO:0000256" key="4">
    <source>
        <dbReference type="ARBA" id="ARBA00022679"/>
    </source>
</evidence>
<name>A0A165I552_9APHY</name>
<evidence type="ECO:0000256" key="8">
    <source>
        <dbReference type="ARBA" id="ARBA00022786"/>
    </source>
</evidence>
<evidence type="ECO:0000313" key="15">
    <source>
        <dbReference type="EMBL" id="KZT12603.1"/>
    </source>
</evidence>
<comment type="catalytic activity">
    <reaction evidence="1">
        <text>[E2 ubiquitin-conjugating enzyme]-S-ubiquitinyl-L-cysteine + [acceptor protein]-L-lysine = [E2 ubiquitin-conjugating enzyme]-L-cysteine + [acceptor protein]-N(6)-ubiquitinyl-L-lysine.</text>
        <dbReference type="EC" id="2.3.2.31"/>
    </reaction>
</comment>
<keyword evidence="7 10" id="KW-0863">Zinc-finger</keyword>
<dbReference type="Proteomes" id="UP000076871">
    <property type="component" value="Unassembled WGS sequence"/>
</dbReference>
<dbReference type="PROSITE" id="PS00518">
    <property type="entry name" value="ZF_RING_1"/>
    <property type="match status" value="1"/>
</dbReference>
<evidence type="ECO:0000256" key="6">
    <source>
        <dbReference type="ARBA" id="ARBA00022737"/>
    </source>
</evidence>
<accession>A0A165I552</accession>
<evidence type="ECO:0000256" key="10">
    <source>
        <dbReference type="PROSITE-ProRule" id="PRU00175"/>
    </source>
</evidence>
<dbReference type="Pfam" id="PF13639">
    <property type="entry name" value="zf-RING_2"/>
    <property type="match status" value="1"/>
</dbReference>
<feature type="domain" description="RING-type" evidence="14">
    <location>
        <begin position="434"/>
        <end position="650"/>
    </location>
</feature>
<keyword evidence="16" id="KW-1185">Reference proteome</keyword>
<dbReference type="InterPro" id="IPR031127">
    <property type="entry name" value="E3_UB_ligase_RBR"/>
</dbReference>
<dbReference type="InterPro" id="IPR017907">
    <property type="entry name" value="Znf_RING_CS"/>
</dbReference>
<dbReference type="Gene3D" id="1.20.120.1750">
    <property type="match status" value="1"/>
</dbReference>
<dbReference type="InParanoid" id="A0A165I552"/>
<feature type="compositionally biased region" description="Polar residues" evidence="12">
    <location>
        <begin position="362"/>
        <end position="378"/>
    </location>
</feature>
<dbReference type="GO" id="GO:0008270">
    <property type="term" value="F:zinc ion binding"/>
    <property type="evidence" value="ECO:0007669"/>
    <property type="project" value="UniProtKB-KW"/>
</dbReference>
<evidence type="ECO:0000313" key="16">
    <source>
        <dbReference type="Proteomes" id="UP000076871"/>
    </source>
</evidence>
<dbReference type="GeneID" id="63828081"/>
<feature type="coiled-coil region" evidence="11">
    <location>
        <begin position="265"/>
        <end position="292"/>
    </location>
</feature>
<keyword evidence="11" id="KW-0175">Coiled coil</keyword>
<dbReference type="CDD" id="cd16449">
    <property type="entry name" value="RING-HC"/>
    <property type="match status" value="1"/>
</dbReference>
<protein>
    <recommendedName>
        <fullName evidence="3">RBR-type E3 ubiquitin transferase</fullName>
        <ecNumber evidence="3">2.3.2.31</ecNumber>
    </recommendedName>
</protein>
<dbReference type="GO" id="GO:0061630">
    <property type="term" value="F:ubiquitin protein ligase activity"/>
    <property type="evidence" value="ECO:0007669"/>
    <property type="project" value="UniProtKB-EC"/>
</dbReference>
<gene>
    <name evidence="15" type="ORF">LAESUDRAFT_739975</name>
</gene>
<evidence type="ECO:0000256" key="1">
    <source>
        <dbReference type="ARBA" id="ARBA00001798"/>
    </source>
</evidence>
<dbReference type="SMART" id="SM00184">
    <property type="entry name" value="RING"/>
    <property type="match status" value="2"/>
</dbReference>
<dbReference type="RefSeq" id="XP_040770113.1">
    <property type="nucleotide sequence ID" value="XM_040911052.1"/>
</dbReference>
<proteinExistence type="predicted"/>
<evidence type="ECO:0000256" key="9">
    <source>
        <dbReference type="ARBA" id="ARBA00022833"/>
    </source>
</evidence>
<evidence type="ECO:0000256" key="12">
    <source>
        <dbReference type="SAM" id="MobiDB-lite"/>
    </source>
</evidence>
<dbReference type="Gene3D" id="3.30.40.10">
    <property type="entry name" value="Zinc/RING finger domain, C3HC4 (zinc finger)"/>
    <property type="match status" value="1"/>
</dbReference>
<keyword evidence="8" id="KW-0833">Ubl conjugation pathway</keyword>
<dbReference type="PROSITE" id="PS51873">
    <property type="entry name" value="TRIAD"/>
    <property type="match status" value="1"/>
</dbReference>
<dbReference type="STRING" id="1314785.A0A165I552"/>
<evidence type="ECO:0000256" key="3">
    <source>
        <dbReference type="ARBA" id="ARBA00012251"/>
    </source>
</evidence>
<evidence type="ECO:0000259" key="14">
    <source>
        <dbReference type="PROSITE" id="PS51873"/>
    </source>
</evidence>
<dbReference type="PANTHER" id="PTHR11685">
    <property type="entry name" value="RBR FAMILY RING FINGER AND IBR DOMAIN-CONTAINING"/>
    <property type="match status" value="1"/>
</dbReference>
<dbReference type="OrthoDB" id="1431934at2759"/>
<dbReference type="EMBL" id="KV427605">
    <property type="protein sequence ID" value="KZT12603.1"/>
    <property type="molecule type" value="Genomic_DNA"/>
</dbReference>
<dbReference type="InterPro" id="IPR001841">
    <property type="entry name" value="Znf_RING"/>
</dbReference>
<sequence>MARGDVVKTPDVPEMIMAGSMGEVVVSHAGRSQYSRIGGGVSACGLAALNCARVILDMERTGLRNENIIREIMKRETLEEVLRPCLSWSRPAHLDVEEIYKAPVFNKSLKLVMFAYEHSGLGEFTQILSHLSNHTRDTRSSTCAIITRPPEIVACVKLATNKSDVFVIFDSHPRPQKHPNGAAFIFQPSVVAAASYLAELFSYDDRLLMDSSVQWQAQLLAHFSAHIFTARDTMGTTAELAEAVLEASLEVLNLRARVLELESHAGDLEVENTQLSEDVTRLEDDIMELKAKNLRNDSRLRKSEGAANGELIPPAAHCTNNLSSISEKVRGKMPAIPTERASQSSPRSYGLNDRSAKPWNGGSRQASSRTGLNCSSSDEPMDMDDFTVAAILLTQADQLKDADAMYAAEQQRKFDEEDHYLKRQMHDLKYTALDVFECGICFDQFNRDVVAEVEPCGHRFCRECARNYAVSKVEGHRYPIPCPLCMGDKARKDPGAIDDSLIQQLGLSEKQYAIFVEMQMAAFSIILHCRKCENSVFVDKQEYEAAKILVCPLQGCNYAWCKACSQKIEIGGPQHSCDGSAELKHLMDQKGWKYCPGCQTPAEKIDGCNHMTCMSPGCNTHFCYGCGEAITQSIRRQEIHSDLSAHYRRCRLFDYT</sequence>
<feature type="region of interest" description="Disordered" evidence="12">
    <location>
        <begin position="327"/>
        <end position="379"/>
    </location>
</feature>
<evidence type="ECO:0000256" key="5">
    <source>
        <dbReference type="ARBA" id="ARBA00022723"/>
    </source>
</evidence>
<organism evidence="15 16">
    <name type="scientific">Laetiporus sulphureus 93-53</name>
    <dbReference type="NCBI Taxonomy" id="1314785"/>
    <lineage>
        <taxon>Eukaryota</taxon>
        <taxon>Fungi</taxon>
        <taxon>Dikarya</taxon>
        <taxon>Basidiomycota</taxon>
        <taxon>Agaricomycotina</taxon>
        <taxon>Agaricomycetes</taxon>
        <taxon>Polyporales</taxon>
        <taxon>Laetiporus</taxon>
    </lineage>
</organism>
<dbReference type="PROSITE" id="PS50089">
    <property type="entry name" value="ZF_RING_2"/>
    <property type="match status" value="1"/>
</dbReference>
<keyword evidence="4" id="KW-0808">Transferase</keyword>
<dbReference type="InterPro" id="IPR044066">
    <property type="entry name" value="TRIAD_supradom"/>
</dbReference>
<keyword evidence="5" id="KW-0479">Metal-binding</keyword>
<keyword evidence="9" id="KW-0862">Zinc</keyword>
<reference evidence="15 16" key="1">
    <citation type="journal article" date="2016" name="Mol. Biol. Evol.">
        <title>Comparative Genomics of Early-Diverging Mushroom-Forming Fungi Provides Insights into the Origins of Lignocellulose Decay Capabilities.</title>
        <authorList>
            <person name="Nagy L.G."/>
            <person name="Riley R."/>
            <person name="Tritt A."/>
            <person name="Adam C."/>
            <person name="Daum C."/>
            <person name="Floudas D."/>
            <person name="Sun H."/>
            <person name="Yadav J.S."/>
            <person name="Pangilinan J."/>
            <person name="Larsson K.H."/>
            <person name="Matsuura K."/>
            <person name="Barry K."/>
            <person name="Labutti K."/>
            <person name="Kuo R."/>
            <person name="Ohm R.A."/>
            <person name="Bhattacharya S.S."/>
            <person name="Shirouzu T."/>
            <person name="Yoshinaga Y."/>
            <person name="Martin F.M."/>
            <person name="Grigoriev I.V."/>
            <person name="Hibbett D.S."/>
        </authorList>
    </citation>
    <scope>NUCLEOTIDE SEQUENCE [LARGE SCALE GENOMIC DNA]</scope>
    <source>
        <strain evidence="15 16">93-53</strain>
    </source>
</reference>
<dbReference type="Pfam" id="PF22605">
    <property type="entry name" value="IBR_2"/>
    <property type="match status" value="1"/>
</dbReference>
<evidence type="ECO:0000256" key="11">
    <source>
        <dbReference type="SAM" id="Coils"/>
    </source>
</evidence>
<feature type="domain" description="RING-type" evidence="13">
    <location>
        <begin position="438"/>
        <end position="485"/>
    </location>
</feature>
<keyword evidence="6" id="KW-0677">Repeat</keyword>
<evidence type="ECO:0000256" key="2">
    <source>
        <dbReference type="ARBA" id="ARBA00004906"/>
    </source>
</evidence>
<dbReference type="GO" id="GO:0016567">
    <property type="term" value="P:protein ubiquitination"/>
    <property type="evidence" value="ECO:0007669"/>
    <property type="project" value="InterPro"/>
</dbReference>
<dbReference type="EC" id="2.3.2.31" evidence="3"/>
<evidence type="ECO:0000259" key="13">
    <source>
        <dbReference type="PROSITE" id="PS50089"/>
    </source>
</evidence>
<dbReference type="CDD" id="cd22584">
    <property type="entry name" value="Rcat_RBR_unk"/>
    <property type="match status" value="1"/>
</dbReference>
<dbReference type="InterPro" id="IPR054694">
    <property type="entry name" value="Parkin-like_IBR"/>
</dbReference>